<evidence type="ECO:0000256" key="5">
    <source>
        <dbReference type="ARBA" id="ARBA00022842"/>
    </source>
</evidence>
<evidence type="ECO:0000256" key="3">
    <source>
        <dbReference type="ARBA" id="ARBA00022759"/>
    </source>
</evidence>
<evidence type="ECO:0000256" key="1">
    <source>
        <dbReference type="ARBA" id="ARBA00022722"/>
    </source>
</evidence>
<dbReference type="GO" id="GO:0016787">
    <property type="term" value="F:hydrolase activity"/>
    <property type="evidence" value="ECO:0007669"/>
    <property type="project" value="UniProtKB-KW"/>
</dbReference>
<dbReference type="PROSITE" id="PS50994">
    <property type="entry name" value="INTEGRASE"/>
    <property type="match status" value="1"/>
</dbReference>
<gene>
    <name evidence="12" type="ORF">TSPGSL018_4133</name>
</gene>
<dbReference type="PANTHER" id="PTHR42648">
    <property type="entry name" value="TRANSPOSASE, PUTATIVE-RELATED"/>
    <property type="match status" value="1"/>
</dbReference>
<evidence type="ECO:0000256" key="7">
    <source>
        <dbReference type="ARBA" id="ARBA00022918"/>
    </source>
</evidence>
<keyword evidence="4" id="KW-0378">Hydrolase</keyword>
<dbReference type="GO" id="GO:0006310">
    <property type="term" value="P:DNA recombination"/>
    <property type="evidence" value="ECO:0007669"/>
    <property type="project" value="UniProtKB-KW"/>
</dbReference>
<protein>
    <submittedName>
        <fullName evidence="12">Gag-pol polyprotein</fullName>
    </submittedName>
</protein>
<evidence type="ECO:0000313" key="12">
    <source>
        <dbReference type="EMBL" id="JAC83119.1"/>
    </source>
</evidence>
<dbReference type="GO" id="GO:0003964">
    <property type="term" value="F:RNA-directed DNA polymerase activity"/>
    <property type="evidence" value="ECO:0007669"/>
    <property type="project" value="UniProtKB-KW"/>
</dbReference>
<dbReference type="Gene3D" id="3.30.420.10">
    <property type="entry name" value="Ribonuclease H-like superfamily/Ribonuclease H"/>
    <property type="match status" value="1"/>
</dbReference>
<keyword evidence="2" id="KW-0479">Metal-binding</keyword>
<accession>A0A061SJD4</accession>
<dbReference type="InterPro" id="IPR012337">
    <property type="entry name" value="RNaseH-like_sf"/>
</dbReference>
<keyword evidence="8" id="KW-0808">Transferase</keyword>
<evidence type="ECO:0000256" key="6">
    <source>
        <dbReference type="ARBA" id="ARBA00022908"/>
    </source>
</evidence>
<dbReference type="GO" id="GO:0003676">
    <property type="term" value="F:nucleic acid binding"/>
    <property type="evidence" value="ECO:0007669"/>
    <property type="project" value="InterPro"/>
</dbReference>
<sequence>METTDKSVFYRQRKVSETELAKETTASPVKLKGPAPKFGVYKIPLLKNWNGYLAWNSKFKAYAFGKSPEYRMILEGKAVGDEEYEENIYLALVYATADFPEAVRLISVCESLDCKNKGTKAWAFLEKRYAEILRVHLKSFLRGLLKPQDPHEPPEDFVGRVIDNYDKLKIIDVSLERIATHLLVENLRPEYSDVTRLMRRDNSVLEDLGSTMIQVLELCDLRDEENPPRDPRGPAGHAEARGRGRWRGRGGRSASRSAARSAPATGSGGSSSLPPGREEVCSYCSKPGHRVSKCHRLQADLESGKAQVQQGQGPGQAPAVPSAAEGQWAAASAPFVSLEAVRQVAAASGLGRDPWALDAAATEHCSSSLSDFYTYHPTGPVPVRGISCRAVGRGHIRIAAETEGGGSHEASVRDALYVPGLAAQARAPVCRVLSQVKLQERSRGSLLFDMQRGSFVCLGNGVKIPIRCLPGTAVFYLRGAVEEHPPVLEPADAAGPPLPAAPSEPLFRGAPPAVWHARFGHIGQQTLRRTLSSLRMPSFLAEVPAGRLCHLCGKSKDDAADAPEAAGPAPSSPFQEVEVGIWTASAVSVHGRKHVLGFVDCCTSFLYVRFLPAKSRGAVLGGFRSFLSFAGSIGCTVSVARLESDPALGPDIVLDFCRKHGIQAEFAPRRGPRHDSPQERVWSSLSESMHRMLQSAGLKLHFWEYALWVAAYVYNRTYRRECGGLPYELVFGKQPDVTLLRTFGCPARIAGDAAAAGPAEPQDAARRGIFVGYRSKPPFWQVYVPSDGSVVASDSVLFDELFAGDISGLEEQYTEWRVERQRLLPVHRVTASGTDAL</sequence>
<feature type="region of interest" description="Disordered" evidence="10">
    <location>
        <begin position="223"/>
        <end position="278"/>
    </location>
</feature>
<evidence type="ECO:0000256" key="9">
    <source>
        <dbReference type="ARBA" id="ARBA00023172"/>
    </source>
</evidence>
<dbReference type="PANTHER" id="PTHR42648:SF11">
    <property type="entry name" value="TRANSPOSON TY4-P GAG-POL POLYPROTEIN"/>
    <property type="match status" value="1"/>
</dbReference>
<evidence type="ECO:0000256" key="4">
    <source>
        <dbReference type="ARBA" id="ARBA00022801"/>
    </source>
</evidence>
<dbReference type="GO" id="GO:0004519">
    <property type="term" value="F:endonuclease activity"/>
    <property type="evidence" value="ECO:0007669"/>
    <property type="project" value="UniProtKB-KW"/>
</dbReference>
<feature type="domain" description="Integrase catalytic" evidence="11">
    <location>
        <begin position="569"/>
        <end position="734"/>
    </location>
</feature>
<keyword evidence="1" id="KW-0540">Nuclease</keyword>
<feature type="compositionally biased region" description="Low complexity" evidence="10">
    <location>
        <begin position="252"/>
        <end position="275"/>
    </location>
</feature>
<dbReference type="InterPro" id="IPR036397">
    <property type="entry name" value="RNaseH_sf"/>
</dbReference>
<keyword evidence="8" id="KW-0548">Nucleotidyltransferase</keyword>
<keyword evidence="8" id="KW-0239">DNA-directed DNA polymerase</keyword>
<evidence type="ECO:0000256" key="8">
    <source>
        <dbReference type="ARBA" id="ARBA00022932"/>
    </source>
</evidence>
<feature type="region of interest" description="Disordered" evidence="10">
    <location>
        <begin position="302"/>
        <end position="322"/>
    </location>
</feature>
<evidence type="ECO:0000256" key="10">
    <source>
        <dbReference type="SAM" id="MobiDB-lite"/>
    </source>
</evidence>
<keyword evidence="7" id="KW-0695">RNA-directed DNA polymerase</keyword>
<dbReference type="GO" id="GO:0003887">
    <property type="term" value="F:DNA-directed DNA polymerase activity"/>
    <property type="evidence" value="ECO:0007669"/>
    <property type="project" value="UniProtKB-KW"/>
</dbReference>
<keyword evidence="6" id="KW-0229">DNA integration</keyword>
<dbReference type="InterPro" id="IPR039537">
    <property type="entry name" value="Retrotran_Ty1/copia-like"/>
</dbReference>
<evidence type="ECO:0000256" key="2">
    <source>
        <dbReference type="ARBA" id="ARBA00022723"/>
    </source>
</evidence>
<feature type="compositionally biased region" description="Basic and acidic residues" evidence="10">
    <location>
        <begin position="223"/>
        <end position="242"/>
    </location>
</feature>
<feature type="compositionally biased region" description="Low complexity" evidence="10">
    <location>
        <begin position="306"/>
        <end position="322"/>
    </location>
</feature>
<dbReference type="GO" id="GO:0046872">
    <property type="term" value="F:metal ion binding"/>
    <property type="evidence" value="ECO:0007669"/>
    <property type="project" value="UniProtKB-KW"/>
</dbReference>
<dbReference type="GO" id="GO:0015074">
    <property type="term" value="P:DNA integration"/>
    <property type="evidence" value="ECO:0007669"/>
    <property type="project" value="UniProtKB-KW"/>
</dbReference>
<proteinExistence type="predicted"/>
<dbReference type="SUPFAM" id="SSF53098">
    <property type="entry name" value="Ribonuclease H-like"/>
    <property type="match status" value="1"/>
</dbReference>
<organism evidence="12">
    <name type="scientific">Tetraselmis sp. GSL018</name>
    <dbReference type="NCBI Taxonomy" id="582737"/>
    <lineage>
        <taxon>Eukaryota</taxon>
        <taxon>Viridiplantae</taxon>
        <taxon>Chlorophyta</taxon>
        <taxon>core chlorophytes</taxon>
        <taxon>Chlorodendrophyceae</taxon>
        <taxon>Chlorodendrales</taxon>
        <taxon>Chlorodendraceae</taxon>
        <taxon>Tetraselmis</taxon>
    </lineage>
</organism>
<name>A0A061SJD4_9CHLO</name>
<dbReference type="EMBL" id="GBEZ01001896">
    <property type="protein sequence ID" value="JAC83119.1"/>
    <property type="molecule type" value="Transcribed_RNA"/>
</dbReference>
<dbReference type="AlphaFoldDB" id="A0A061SJD4"/>
<keyword evidence="3" id="KW-0255">Endonuclease</keyword>
<keyword evidence="5" id="KW-0460">Magnesium</keyword>
<evidence type="ECO:0000259" key="11">
    <source>
        <dbReference type="PROSITE" id="PS50994"/>
    </source>
</evidence>
<dbReference type="InterPro" id="IPR001584">
    <property type="entry name" value="Integrase_cat-core"/>
</dbReference>
<keyword evidence="9" id="KW-0233">DNA recombination</keyword>
<reference evidence="12" key="1">
    <citation type="submission" date="2014-05" db="EMBL/GenBank/DDBJ databases">
        <title>The transcriptome of the halophilic microalga Tetraselmis sp. GSL018 isolated from the Great Salt Lake, Utah.</title>
        <authorList>
            <person name="Jinkerson R.E."/>
            <person name="D'Adamo S."/>
            <person name="Posewitz M.C."/>
        </authorList>
    </citation>
    <scope>NUCLEOTIDE SEQUENCE</scope>
    <source>
        <strain evidence="12">GSL018</strain>
    </source>
</reference>